<evidence type="ECO:0000256" key="4">
    <source>
        <dbReference type="ARBA" id="ARBA00023316"/>
    </source>
</evidence>
<dbReference type="GO" id="GO:0009254">
    <property type="term" value="P:peptidoglycan turnover"/>
    <property type="evidence" value="ECO:0007669"/>
    <property type="project" value="TreeGrafter"/>
</dbReference>
<gene>
    <name evidence="9" type="ORF">MJG50_17590</name>
</gene>
<organism evidence="9 10">
    <name type="scientific">Fredinandcohnia quinoae</name>
    <dbReference type="NCBI Taxonomy" id="2918902"/>
    <lineage>
        <taxon>Bacteria</taxon>
        <taxon>Bacillati</taxon>
        <taxon>Bacillota</taxon>
        <taxon>Bacilli</taxon>
        <taxon>Bacillales</taxon>
        <taxon>Bacillaceae</taxon>
        <taxon>Fredinandcohnia</taxon>
    </lineage>
</organism>
<evidence type="ECO:0000259" key="8">
    <source>
        <dbReference type="SMART" id="SM00644"/>
    </source>
</evidence>
<dbReference type="Pfam" id="PF01510">
    <property type="entry name" value="Amidase_2"/>
    <property type="match status" value="1"/>
</dbReference>
<keyword evidence="10" id="KW-1185">Reference proteome</keyword>
<dbReference type="InterPro" id="IPR002502">
    <property type="entry name" value="Amidase_domain"/>
</dbReference>
<evidence type="ECO:0000256" key="1">
    <source>
        <dbReference type="ARBA" id="ARBA00001561"/>
    </source>
</evidence>
<keyword evidence="4" id="KW-0961">Cell wall biogenesis/degradation</keyword>
<feature type="domain" description="N-acetylmuramoyl-L-alanine amidase" evidence="8">
    <location>
        <begin position="35"/>
        <end position="201"/>
    </location>
</feature>
<evidence type="ECO:0000256" key="3">
    <source>
        <dbReference type="ARBA" id="ARBA00022801"/>
    </source>
</evidence>
<accession>A0AAW5E6N0</accession>
<dbReference type="PANTHER" id="PTHR30417">
    <property type="entry name" value="N-ACETYLMURAMOYL-L-ALANINE AMIDASE AMID"/>
    <property type="match status" value="1"/>
</dbReference>
<dbReference type="EC" id="3.5.1.28" evidence="2"/>
<dbReference type="InterPro" id="IPR036505">
    <property type="entry name" value="Amidase/PGRP_sf"/>
</dbReference>
<proteinExistence type="predicted"/>
<sequence length="211" mass="24084">MNKTFISFLLFACLLIISNTEALAQGNLRIIVEELPLELSKVRTEKISHVVIHFMSNAAKKPHDPYNKKDLISIFEEYGVSAHYMIGREGEIFQLVSEDRVAYHAGKGYLQGFPAYKDRLNEYSLGIELLAIGTREEMLPMINGKTYDSIDPTLIGYTNAQYKSLQLLLENILIQNSSINRDRIHIIGHDEYAPERKTDPGSLFNWSRIGY</sequence>
<dbReference type="InterPro" id="IPR051206">
    <property type="entry name" value="NAMLAA_amidase_2"/>
</dbReference>
<dbReference type="GO" id="GO:0009253">
    <property type="term" value="P:peptidoglycan catabolic process"/>
    <property type="evidence" value="ECO:0007669"/>
    <property type="project" value="InterPro"/>
</dbReference>
<evidence type="ECO:0000256" key="5">
    <source>
        <dbReference type="ARBA" id="ARBA00030881"/>
    </source>
</evidence>
<dbReference type="PANTHER" id="PTHR30417:SF1">
    <property type="entry name" value="N-ACETYLMURAMOYL-L-ALANINE AMIDASE AMID"/>
    <property type="match status" value="1"/>
</dbReference>
<comment type="caution">
    <text evidence="9">The sequence shown here is derived from an EMBL/GenBank/DDBJ whole genome shotgun (WGS) entry which is preliminary data.</text>
</comment>
<feature type="signal peptide" evidence="7">
    <location>
        <begin position="1"/>
        <end position="24"/>
    </location>
</feature>
<dbReference type="GO" id="GO:0071555">
    <property type="term" value="P:cell wall organization"/>
    <property type="evidence" value="ECO:0007669"/>
    <property type="project" value="UniProtKB-KW"/>
</dbReference>
<evidence type="ECO:0000313" key="10">
    <source>
        <dbReference type="Proteomes" id="UP001431131"/>
    </source>
</evidence>
<name>A0AAW5E6N0_9BACI</name>
<evidence type="ECO:0000256" key="2">
    <source>
        <dbReference type="ARBA" id="ARBA00011901"/>
    </source>
</evidence>
<dbReference type="RefSeq" id="WP_240257068.1">
    <property type="nucleotide sequence ID" value="NZ_JAKTTI010000034.1"/>
</dbReference>
<dbReference type="CDD" id="cd06583">
    <property type="entry name" value="PGRP"/>
    <property type="match status" value="1"/>
</dbReference>
<evidence type="ECO:0000256" key="7">
    <source>
        <dbReference type="SAM" id="SignalP"/>
    </source>
</evidence>
<feature type="chain" id="PRO_5043408765" description="N-acetylmuramoyl-L-alanine amidase" evidence="7">
    <location>
        <begin position="25"/>
        <end position="211"/>
    </location>
</feature>
<evidence type="ECO:0000313" key="9">
    <source>
        <dbReference type="EMBL" id="MCH1627149.1"/>
    </source>
</evidence>
<keyword evidence="7" id="KW-0732">Signal</keyword>
<dbReference type="SMART" id="SM00644">
    <property type="entry name" value="Ami_2"/>
    <property type="match status" value="1"/>
</dbReference>
<dbReference type="AlphaFoldDB" id="A0AAW5E6N0"/>
<dbReference type="SUPFAM" id="SSF55846">
    <property type="entry name" value="N-acetylmuramoyl-L-alanine amidase-like"/>
    <property type="match status" value="1"/>
</dbReference>
<dbReference type="EMBL" id="JAKTTI010000034">
    <property type="protein sequence ID" value="MCH1627149.1"/>
    <property type="molecule type" value="Genomic_DNA"/>
</dbReference>
<comment type="catalytic activity">
    <reaction evidence="1">
        <text>Hydrolyzes the link between N-acetylmuramoyl residues and L-amino acid residues in certain cell-wall glycopeptides.</text>
        <dbReference type="EC" id="3.5.1.28"/>
    </reaction>
</comment>
<dbReference type="Gene3D" id="3.40.80.10">
    <property type="entry name" value="Peptidoglycan recognition protein-like"/>
    <property type="match status" value="1"/>
</dbReference>
<keyword evidence="3 9" id="KW-0378">Hydrolase</keyword>
<protein>
    <recommendedName>
        <fullName evidence="2">N-acetylmuramoyl-L-alanine amidase</fullName>
        <ecNumber evidence="2">3.5.1.28</ecNumber>
    </recommendedName>
    <alternativeName>
        <fullName evidence="6">Autolysin</fullName>
    </alternativeName>
    <alternativeName>
        <fullName evidence="5">Cell wall hydrolase</fullName>
    </alternativeName>
</protein>
<evidence type="ECO:0000256" key="6">
    <source>
        <dbReference type="ARBA" id="ARBA00032390"/>
    </source>
</evidence>
<dbReference type="Proteomes" id="UP001431131">
    <property type="component" value="Unassembled WGS sequence"/>
</dbReference>
<dbReference type="GO" id="GO:0008745">
    <property type="term" value="F:N-acetylmuramoyl-L-alanine amidase activity"/>
    <property type="evidence" value="ECO:0007669"/>
    <property type="project" value="UniProtKB-EC"/>
</dbReference>
<reference evidence="9" key="1">
    <citation type="submission" date="2022-02" db="EMBL/GenBank/DDBJ databases">
        <title>Fredinandcohnia quinoae sp. nov. isolated from Chenopodium quinoa seeds.</title>
        <authorList>
            <person name="Saati-Santamaria Z."/>
            <person name="Flores-Felix J.D."/>
            <person name="Igual J.M."/>
            <person name="Velazquez E."/>
            <person name="Garcia-Fraile P."/>
            <person name="Martinez-Molina E."/>
        </authorList>
    </citation>
    <scope>NUCLEOTIDE SEQUENCE</scope>
    <source>
        <strain evidence="9">SECRCQ15</strain>
    </source>
</reference>